<dbReference type="InterPro" id="IPR011978">
    <property type="entry name" value="YgfB-like"/>
</dbReference>
<dbReference type="OrthoDB" id="9783391at2"/>
<evidence type="ECO:0000313" key="2">
    <source>
        <dbReference type="Proteomes" id="UP000232060"/>
    </source>
</evidence>
<comment type="caution">
    <text evidence="1">The sequence shown here is derived from an EMBL/GenBank/DDBJ whole genome shotgun (WGS) entry which is preliminary data.</text>
</comment>
<gene>
    <name evidence="1" type="ORF">CUC44_02355</name>
</gene>
<name>A0A2M8HE30_9GAMM</name>
<proteinExistence type="predicted"/>
<evidence type="ECO:0000313" key="1">
    <source>
        <dbReference type="EMBL" id="PJC94805.1"/>
    </source>
</evidence>
<dbReference type="Proteomes" id="UP000232060">
    <property type="component" value="Unassembled WGS sequence"/>
</dbReference>
<dbReference type="Gene3D" id="1.20.120.740">
    <property type="entry name" value="YgfB uncharacterised protein family UPF0149, PF03695"/>
    <property type="match status" value="1"/>
</dbReference>
<dbReference type="EMBL" id="PGCP01000003">
    <property type="protein sequence ID" value="PJC94805.1"/>
    <property type="molecule type" value="Genomic_DNA"/>
</dbReference>
<protein>
    <submittedName>
        <fullName evidence="1">Uncharacterized protein</fullName>
    </submittedName>
</protein>
<sequence length="410" mass="45560">MNPATRTRHLNQWIQHQSGQDMSYPALHGFLCARLVGPVAPDWQAPLAGMLPDGHEPDAQTAAALSHLIDELEALADAGQLTLPSQCRLSTETPEQVFQQTHPLGQWSYGFSQGLAGWPTPTDLNDPLTQLRFSLAAELCLFRDLPMARMLHQAAGSDLPFMEFCKRQRQQMKTALNRLLTLEQSQAPVAAAPEQESEQTRQWQQWFEQAAACREPQKRLGWFEKIVADATPLFDDAFWQGTAGHGWGAEQARPLLAARAGSADCLLQLGQLAEARAEYQALLTLCVADEPGCRHPLSSLYVRQGDWAALRALLVRFDEASCWLRYNQALMVFAQDGEAAAAPHLAAAIRANPHVPACLLGQRKLPKQEPQHWQGGSRDEAVLYALQSKPAWFEHNALIWLRKSMVTKAN</sequence>
<dbReference type="SUPFAM" id="SSF101327">
    <property type="entry name" value="YgfB-like"/>
    <property type="match status" value="1"/>
</dbReference>
<reference evidence="1 2" key="1">
    <citation type="submission" date="2017-11" db="EMBL/GenBank/DDBJ databases">
        <title>Draft genome sequence of environmental isolate Aeromonas lusitania sp. nov. MDC 2473.</title>
        <authorList>
            <person name="Colston S.M."/>
            <person name="Navarro A."/>
            <person name="Martinez-Murcia A.J."/>
            <person name="Graf J."/>
        </authorList>
    </citation>
    <scope>NUCLEOTIDE SEQUENCE [LARGE SCALE GENOMIC DNA]</scope>
    <source>
        <strain evidence="1 2">MDC 2473</strain>
    </source>
</reference>
<dbReference type="Pfam" id="PF03695">
    <property type="entry name" value="UPF0149"/>
    <property type="match status" value="1"/>
</dbReference>
<dbReference type="InterPro" id="IPR036255">
    <property type="entry name" value="YgfB-like_sf"/>
</dbReference>
<accession>A0A2M8HE30</accession>
<keyword evidence="2" id="KW-1185">Reference proteome</keyword>
<dbReference type="AlphaFoldDB" id="A0A2M8HE30"/>
<dbReference type="RefSeq" id="WP_100858398.1">
    <property type="nucleotide sequence ID" value="NZ_PGCP01000003.1"/>
</dbReference>
<organism evidence="1 2">
    <name type="scientific">Aeromonas lusitana</name>
    <dbReference type="NCBI Taxonomy" id="931529"/>
    <lineage>
        <taxon>Bacteria</taxon>
        <taxon>Pseudomonadati</taxon>
        <taxon>Pseudomonadota</taxon>
        <taxon>Gammaproteobacteria</taxon>
        <taxon>Aeromonadales</taxon>
        <taxon>Aeromonadaceae</taxon>
        <taxon>Aeromonas</taxon>
    </lineage>
</organism>